<reference evidence="1 2" key="1">
    <citation type="submission" date="2021-07" db="EMBL/GenBank/DDBJ databases">
        <authorList>
            <consortium name="Genoscope - CEA"/>
            <person name="William W."/>
        </authorList>
    </citation>
    <scope>NUCLEOTIDE SEQUENCE [LARGE SCALE GENOMIC DNA]</scope>
</reference>
<proteinExistence type="predicted"/>
<evidence type="ECO:0000313" key="2">
    <source>
        <dbReference type="Proteomes" id="UP000694005"/>
    </source>
</evidence>
<gene>
    <name evidence="1" type="ORF">BRAPAZ1V2_A08P20660.2</name>
</gene>
<sequence>MNYISIPMYIGLGSYYPRRVMEEAARGRETPKGKIFLVRKRKSMLMRPLRT</sequence>
<organism evidence="1 2">
    <name type="scientific">Brassica campestris</name>
    <name type="common">Field mustard</name>
    <dbReference type="NCBI Taxonomy" id="3711"/>
    <lineage>
        <taxon>Eukaryota</taxon>
        <taxon>Viridiplantae</taxon>
        <taxon>Streptophyta</taxon>
        <taxon>Embryophyta</taxon>
        <taxon>Tracheophyta</taxon>
        <taxon>Spermatophyta</taxon>
        <taxon>Magnoliopsida</taxon>
        <taxon>eudicotyledons</taxon>
        <taxon>Gunneridae</taxon>
        <taxon>Pentapetalae</taxon>
        <taxon>rosids</taxon>
        <taxon>malvids</taxon>
        <taxon>Brassicales</taxon>
        <taxon>Brassicaceae</taxon>
        <taxon>Brassiceae</taxon>
        <taxon>Brassica</taxon>
    </lineage>
</organism>
<protein>
    <submittedName>
        <fullName evidence="1">Uncharacterized protein</fullName>
    </submittedName>
</protein>
<dbReference type="AlphaFoldDB" id="A0A8D9HFQ3"/>
<dbReference type="EMBL" id="LS974624">
    <property type="protein sequence ID" value="CAG7898400.1"/>
    <property type="molecule type" value="Genomic_DNA"/>
</dbReference>
<dbReference type="Gramene" id="A08p20660.2_BraZ1">
    <property type="protein sequence ID" value="A08p20660.2_BraZ1.CDS"/>
    <property type="gene ID" value="A08g20660.2_BraZ1"/>
</dbReference>
<dbReference type="Proteomes" id="UP000694005">
    <property type="component" value="Chromosome A08"/>
</dbReference>
<accession>A0A8D9HFQ3</accession>
<evidence type="ECO:0000313" key="1">
    <source>
        <dbReference type="EMBL" id="CAG7898400.1"/>
    </source>
</evidence>
<name>A0A8D9HFQ3_BRACM</name>